<dbReference type="InterPro" id="IPR006674">
    <property type="entry name" value="HD_domain"/>
</dbReference>
<dbReference type="PANTHER" id="PTHR43155">
    <property type="entry name" value="CYCLIC DI-GMP PHOSPHODIESTERASE PA4108-RELATED"/>
    <property type="match status" value="1"/>
</dbReference>
<organism evidence="2 3">
    <name type="scientific">Aquitalea magnusonii</name>
    <dbReference type="NCBI Taxonomy" id="332411"/>
    <lineage>
        <taxon>Bacteria</taxon>
        <taxon>Pseudomonadati</taxon>
        <taxon>Pseudomonadota</taxon>
        <taxon>Betaproteobacteria</taxon>
        <taxon>Neisseriales</taxon>
        <taxon>Chromobacteriaceae</taxon>
        <taxon>Aquitalea</taxon>
    </lineage>
</organism>
<dbReference type="CDD" id="cd00077">
    <property type="entry name" value="HDc"/>
    <property type="match status" value="2"/>
</dbReference>
<dbReference type="Gene3D" id="1.10.3210.10">
    <property type="entry name" value="Hypothetical protein af1432"/>
    <property type="match status" value="2"/>
</dbReference>
<sequence length="425" mass="46643">MSHTTASRSLHDDCSIHVDLREVIHALSDALDLVGIDDVAHGKRVGIMAYHCALTRGQSRSQASFLFDLGLLHDIGVSSTRTHQHLVSEFDWAGSQQHCQTGATLLASFSPLAAMAEPVRHHHTPWETLASMPGLSREVAEQANLIYLVDRVDAMAAPFYSNGELLTHTPGIRQQIAQRSGQYFAPQLVETFLQASQAEAFWLQLEPRGIVGMLQDMRELSLPCQASTAQLKQLATLFSCIVDAKSPFTARHSQGVAGLSRWLAERLGLTPGRCDQLEIAALLHDLGKLRVPDEILEKPAGLTSRERSLINAHSFETYQILRHIRGFEEIACWAAYHHEEPDGHGYPFHLSADRMCIEARILRVADIFQALAQDRPYRPGLSAEAVLATLQQLAAQQRIDPAILAIAARDMTAAMAAALPAGKAA</sequence>
<dbReference type="OrthoDB" id="9780948at2"/>
<dbReference type="GO" id="GO:0008081">
    <property type="term" value="F:phosphoric diester hydrolase activity"/>
    <property type="evidence" value="ECO:0007669"/>
    <property type="project" value="UniProtKB-ARBA"/>
</dbReference>
<name>A0A318J4Z8_9NEIS</name>
<dbReference type="InterPro" id="IPR003607">
    <property type="entry name" value="HD/PDEase_dom"/>
</dbReference>
<gene>
    <name evidence="2" type="ORF">DFR38_12354</name>
</gene>
<dbReference type="PROSITE" id="PS51832">
    <property type="entry name" value="HD_GYP"/>
    <property type="match status" value="1"/>
</dbReference>
<proteinExistence type="predicted"/>
<comment type="caution">
    <text evidence="2">The sequence shown here is derived from an EMBL/GenBank/DDBJ whole genome shotgun (WGS) entry which is preliminary data.</text>
</comment>
<dbReference type="AlphaFoldDB" id="A0A318J4Z8"/>
<dbReference type="PANTHER" id="PTHR43155:SF1">
    <property type="entry name" value="3'3'-CGAMP-SPECIFIC PHOSPHODIESTERASE 1"/>
    <property type="match status" value="1"/>
</dbReference>
<dbReference type="EMBL" id="QJKC01000023">
    <property type="protein sequence ID" value="PXX41771.1"/>
    <property type="molecule type" value="Genomic_DNA"/>
</dbReference>
<evidence type="ECO:0000259" key="1">
    <source>
        <dbReference type="PROSITE" id="PS51832"/>
    </source>
</evidence>
<reference evidence="2 3" key="1">
    <citation type="submission" date="2018-05" db="EMBL/GenBank/DDBJ databases">
        <title>Genomic Encyclopedia of Type Strains, Phase IV (KMG-IV): sequencing the most valuable type-strain genomes for metagenomic binning, comparative biology and taxonomic classification.</title>
        <authorList>
            <person name="Goeker M."/>
        </authorList>
    </citation>
    <scope>NUCLEOTIDE SEQUENCE [LARGE SCALE GENOMIC DNA]</scope>
    <source>
        <strain evidence="2 3">DSM 25134</strain>
    </source>
</reference>
<protein>
    <submittedName>
        <fullName evidence="2">HD domain-containing protein</fullName>
    </submittedName>
</protein>
<accession>A0A318J4Z8</accession>
<evidence type="ECO:0000313" key="3">
    <source>
        <dbReference type="Proteomes" id="UP000248395"/>
    </source>
</evidence>
<dbReference type="Pfam" id="PF01966">
    <property type="entry name" value="HD"/>
    <property type="match status" value="1"/>
</dbReference>
<keyword evidence="3" id="KW-1185">Reference proteome</keyword>
<evidence type="ECO:0000313" key="2">
    <source>
        <dbReference type="EMBL" id="PXX41771.1"/>
    </source>
</evidence>
<dbReference type="Pfam" id="PF13487">
    <property type="entry name" value="HD_5"/>
    <property type="match status" value="1"/>
</dbReference>
<dbReference type="SMART" id="SM00471">
    <property type="entry name" value="HDc"/>
    <property type="match status" value="2"/>
</dbReference>
<feature type="domain" description="HD-GYP" evidence="1">
    <location>
        <begin position="227"/>
        <end position="423"/>
    </location>
</feature>
<dbReference type="SUPFAM" id="SSF109604">
    <property type="entry name" value="HD-domain/PDEase-like"/>
    <property type="match status" value="2"/>
</dbReference>
<dbReference type="Proteomes" id="UP000248395">
    <property type="component" value="Unassembled WGS sequence"/>
</dbReference>
<dbReference type="InterPro" id="IPR037522">
    <property type="entry name" value="HD_GYP_dom"/>
</dbReference>
<dbReference type="RefSeq" id="WP_110313750.1">
    <property type="nucleotide sequence ID" value="NZ_QJKC01000023.1"/>
</dbReference>